<reference evidence="10" key="1">
    <citation type="submission" date="2020-07" db="EMBL/GenBank/DDBJ databases">
        <title>Genome sequence and genetic diversity analysis of an under-domesticated orphan crop, white fonio (Digitaria exilis).</title>
        <authorList>
            <person name="Bennetzen J.L."/>
            <person name="Chen S."/>
            <person name="Ma X."/>
            <person name="Wang X."/>
            <person name="Yssel A.E.J."/>
            <person name="Chaluvadi S.R."/>
            <person name="Johnson M."/>
            <person name="Gangashetty P."/>
            <person name="Hamidou F."/>
            <person name="Sanogo M.D."/>
            <person name="Zwaenepoel A."/>
            <person name="Wallace J."/>
            <person name="Van De Peer Y."/>
            <person name="Van Deynze A."/>
        </authorList>
    </citation>
    <scope>NUCLEOTIDE SEQUENCE</scope>
    <source>
        <tissue evidence="10">Leaves</tissue>
    </source>
</reference>
<dbReference type="GO" id="GO:0005886">
    <property type="term" value="C:plasma membrane"/>
    <property type="evidence" value="ECO:0007669"/>
    <property type="project" value="UniProtKB-SubCell"/>
</dbReference>
<comment type="caution">
    <text evidence="8">Lacks conserved residue(s) required for the propagation of feature annotation.</text>
</comment>
<dbReference type="AlphaFoldDB" id="A0A835BN86"/>
<evidence type="ECO:0000256" key="4">
    <source>
        <dbReference type="ARBA" id="ARBA00022475"/>
    </source>
</evidence>
<dbReference type="PANTHER" id="PTHR33573:SF3">
    <property type="entry name" value="CASP-LIKE PROTEIN"/>
    <property type="match status" value="1"/>
</dbReference>
<comment type="subunit">
    <text evidence="3 8">Homodimer and heterodimers.</text>
</comment>
<keyword evidence="4 8" id="KW-1003">Cell membrane</keyword>
<evidence type="ECO:0000313" key="11">
    <source>
        <dbReference type="Proteomes" id="UP000636709"/>
    </source>
</evidence>
<evidence type="ECO:0000256" key="7">
    <source>
        <dbReference type="ARBA" id="ARBA00023136"/>
    </source>
</evidence>
<keyword evidence="6 8" id="KW-1133">Transmembrane helix</keyword>
<proteinExistence type="inferred from homology"/>
<comment type="caution">
    <text evidence="10">The sequence shown here is derived from an EMBL/GenBank/DDBJ whole genome shotgun (WGS) entry which is preliminary data.</text>
</comment>
<evidence type="ECO:0000256" key="5">
    <source>
        <dbReference type="ARBA" id="ARBA00022692"/>
    </source>
</evidence>
<name>A0A835BN86_9POAL</name>
<evidence type="ECO:0000256" key="3">
    <source>
        <dbReference type="ARBA" id="ARBA00011489"/>
    </source>
</evidence>
<dbReference type="InterPro" id="IPR006702">
    <property type="entry name" value="CASP_dom"/>
</dbReference>
<gene>
    <name evidence="10" type="ORF">HU200_038899</name>
</gene>
<feature type="transmembrane region" description="Helical" evidence="8">
    <location>
        <begin position="48"/>
        <end position="74"/>
    </location>
</feature>
<evidence type="ECO:0000256" key="2">
    <source>
        <dbReference type="ARBA" id="ARBA00007651"/>
    </source>
</evidence>
<protein>
    <recommendedName>
        <fullName evidence="8">CASP-like protein</fullName>
    </recommendedName>
</protein>
<evidence type="ECO:0000256" key="1">
    <source>
        <dbReference type="ARBA" id="ARBA00004651"/>
    </source>
</evidence>
<dbReference type="OrthoDB" id="682142at2759"/>
<evidence type="ECO:0000256" key="8">
    <source>
        <dbReference type="RuleBase" id="RU361233"/>
    </source>
</evidence>
<dbReference type="PANTHER" id="PTHR33573">
    <property type="entry name" value="CASP-LIKE PROTEIN 4A4"/>
    <property type="match status" value="1"/>
</dbReference>
<evidence type="ECO:0000256" key="6">
    <source>
        <dbReference type="ARBA" id="ARBA00022989"/>
    </source>
</evidence>
<evidence type="ECO:0000259" key="9">
    <source>
        <dbReference type="Pfam" id="PF04535"/>
    </source>
</evidence>
<dbReference type="EMBL" id="JACEFO010001924">
    <property type="protein sequence ID" value="KAF8693502.1"/>
    <property type="molecule type" value="Genomic_DNA"/>
</dbReference>
<keyword evidence="7 8" id="KW-0472">Membrane</keyword>
<feature type="domain" description="Casparian strip membrane protein" evidence="9">
    <location>
        <begin position="12"/>
        <end position="115"/>
    </location>
</feature>
<dbReference type="Pfam" id="PF04535">
    <property type="entry name" value="CASP_dom"/>
    <property type="match status" value="1"/>
</dbReference>
<keyword evidence="11" id="KW-1185">Reference proteome</keyword>
<sequence length="179" mass="18951">MALSWTAWVAGGLVARLLAIASLAMSVRFVYANHTDMAYVYDYNKLQSYTYAVAAAAIGMAVAALQVPVSVYLLCRSKRMTPSVAVLDVSMYADMAAGLVLASAVGAGFGATDDVLQFMELGVDYSGDDRTRVKDDLTGYFHRAIVAVVFLLVGMVLSVCAAVASTRLRARAGDDSVDA</sequence>
<accession>A0A835BN86</accession>
<feature type="transmembrane region" description="Helical" evidence="8">
    <location>
        <begin position="86"/>
        <end position="111"/>
    </location>
</feature>
<comment type="similarity">
    <text evidence="2 8">Belongs to the Casparian strip membrane proteins (CASP) family.</text>
</comment>
<comment type="subcellular location">
    <subcellularLocation>
        <location evidence="1 8">Cell membrane</location>
        <topology evidence="1 8">Multi-pass membrane protein</topology>
    </subcellularLocation>
</comment>
<organism evidence="10 11">
    <name type="scientific">Digitaria exilis</name>
    <dbReference type="NCBI Taxonomy" id="1010633"/>
    <lineage>
        <taxon>Eukaryota</taxon>
        <taxon>Viridiplantae</taxon>
        <taxon>Streptophyta</taxon>
        <taxon>Embryophyta</taxon>
        <taxon>Tracheophyta</taxon>
        <taxon>Spermatophyta</taxon>
        <taxon>Magnoliopsida</taxon>
        <taxon>Liliopsida</taxon>
        <taxon>Poales</taxon>
        <taxon>Poaceae</taxon>
        <taxon>PACMAD clade</taxon>
        <taxon>Panicoideae</taxon>
        <taxon>Panicodae</taxon>
        <taxon>Paniceae</taxon>
        <taxon>Anthephorinae</taxon>
        <taxon>Digitaria</taxon>
    </lineage>
</organism>
<evidence type="ECO:0000313" key="10">
    <source>
        <dbReference type="EMBL" id="KAF8693502.1"/>
    </source>
</evidence>
<keyword evidence="5 8" id="KW-0812">Transmembrane</keyword>
<feature type="transmembrane region" description="Helical" evidence="8">
    <location>
        <begin position="140"/>
        <end position="164"/>
    </location>
</feature>
<dbReference type="Proteomes" id="UP000636709">
    <property type="component" value="Unassembled WGS sequence"/>
</dbReference>